<dbReference type="InterPro" id="IPR001279">
    <property type="entry name" value="Metallo-B-lactamas"/>
</dbReference>
<protein>
    <submittedName>
        <fullName evidence="2">Glyoxylase-like metal-dependent hydrolase (Beta-lactamase superfamily II)</fullName>
    </submittedName>
</protein>
<accession>A0A2T0SAJ3</accession>
<proteinExistence type="predicted"/>
<dbReference type="Pfam" id="PF00753">
    <property type="entry name" value="Lactamase_B"/>
    <property type="match status" value="1"/>
</dbReference>
<dbReference type="InterPro" id="IPR036866">
    <property type="entry name" value="RibonucZ/Hydroxyglut_hydro"/>
</dbReference>
<dbReference type="SUPFAM" id="SSF56281">
    <property type="entry name" value="Metallo-hydrolase/oxidoreductase"/>
    <property type="match status" value="1"/>
</dbReference>
<comment type="caution">
    <text evidence="2">The sequence shown here is derived from an EMBL/GenBank/DDBJ whole genome shotgun (WGS) entry which is preliminary data.</text>
</comment>
<sequence>MTTNTQLPHATSYLVKDTGRVKVHTLVSPAPMFANATHIIELPNELILVDGQFFAQYGQEFRDLADSLQKPISRFYVTHDHPDHFLGMGDAFADVPVYALPEIKESLATVGPHELEEKQHQMGSLIANRLSLPTEVVEPGEETIGGARFLFERVLDTESPVALVIKLPELGIVIAQDILYHDAHAFITGPVTGWKKALQALRDDDDYDLILPGHGKPAGKSDIDRAMDYLDKATELLAQADGPVAYKQALLTVYPDYAADKLIDIYCRILFR</sequence>
<dbReference type="EMBL" id="PVTE01000024">
    <property type="protein sequence ID" value="PRY30440.1"/>
    <property type="molecule type" value="Genomic_DNA"/>
</dbReference>
<name>A0A2T0SAJ3_9BACT</name>
<organism evidence="2 3">
    <name type="scientific">Spirosoma oryzae</name>
    <dbReference type="NCBI Taxonomy" id="1469603"/>
    <lineage>
        <taxon>Bacteria</taxon>
        <taxon>Pseudomonadati</taxon>
        <taxon>Bacteroidota</taxon>
        <taxon>Cytophagia</taxon>
        <taxon>Cytophagales</taxon>
        <taxon>Cytophagaceae</taxon>
        <taxon>Spirosoma</taxon>
    </lineage>
</organism>
<evidence type="ECO:0000313" key="3">
    <source>
        <dbReference type="Proteomes" id="UP000238375"/>
    </source>
</evidence>
<evidence type="ECO:0000313" key="2">
    <source>
        <dbReference type="EMBL" id="PRY30440.1"/>
    </source>
</evidence>
<reference evidence="2 3" key="1">
    <citation type="submission" date="2018-03" db="EMBL/GenBank/DDBJ databases">
        <title>Genomic Encyclopedia of Archaeal and Bacterial Type Strains, Phase II (KMG-II): from individual species to whole genera.</title>
        <authorList>
            <person name="Goeker M."/>
        </authorList>
    </citation>
    <scope>NUCLEOTIDE SEQUENCE [LARGE SCALE GENOMIC DNA]</scope>
    <source>
        <strain evidence="2 3">DSM 28354</strain>
    </source>
</reference>
<dbReference type="OrthoDB" id="8441428at2"/>
<keyword evidence="2" id="KW-0378">Hydrolase</keyword>
<dbReference type="RefSeq" id="WP_106140006.1">
    <property type="nucleotide sequence ID" value="NZ_PVTE01000024.1"/>
</dbReference>
<gene>
    <name evidence="2" type="ORF">CLV58_12461</name>
</gene>
<dbReference type="SMART" id="SM00849">
    <property type="entry name" value="Lactamase_B"/>
    <property type="match status" value="1"/>
</dbReference>
<dbReference type="Gene3D" id="3.60.15.10">
    <property type="entry name" value="Ribonuclease Z/Hydroxyacylglutathione hydrolase-like"/>
    <property type="match status" value="1"/>
</dbReference>
<evidence type="ECO:0000259" key="1">
    <source>
        <dbReference type="SMART" id="SM00849"/>
    </source>
</evidence>
<feature type="domain" description="Metallo-beta-lactamase" evidence="1">
    <location>
        <begin position="33"/>
        <end position="214"/>
    </location>
</feature>
<dbReference type="Proteomes" id="UP000238375">
    <property type="component" value="Unassembled WGS sequence"/>
</dbReference>
<dbReference type="GO" id="GO:0016787">
    <property type="term" value="F:hydrolase activity"/>
    <property type="evidence" value="ECO:0007669"/>
    <property type="project" value="UniProtKB-KW"/>
</dbReference>
<dbReference type="AlphaFoldDB" id="A0A2T0SAJ3"/>
<keyword evidence="3" id="KW-1185">Reference proteome</keyword>